<dbReference type="EMBL" id="JAMZFV010000001">
    <property type="protein sequence ID" value="MCP1108870.1"/>
    <property type="molecule type" value="Genomic_DNA"/>
</dbReference>
<sequence>MKIQEGFMPFGEFKTYYRVVGEKTGNKKPLLLLHGGPGSTHNYFEVLDRLAEEDGRQIVMYDQIGCGESFIEGHPELFTPESWAKELIEMRKHLGLDEVHILGQSWGGMLLLDHVCNYDHDGVKSVILSSTLPASWMWGEEQHRLIKYLPEDYQEAIAKATSTGDYSDPLYQAAEAEYMRRHAAGAVTEDSPECLRRPVKKGGEAYVVGWGQNEFTPTGTLKDFDVTAQLKDIKEPTLVIDGGDDLCTPYIAKYMYDRIPGAEWELFRTCRHMCFVEDNDRYVELMKEWLNKHD</sequence>
<dbReference type="PRINTS" id="PR00793">
    <property type="entry name" value="PROAMNOPTASE"/>
</dbReference>
<evidence type="ECO:0000256" key="4">
    <source>
        <dbReference type="ARBA" id="ARBA00021843"/>
    </source>
</evidence>
<comment type="function">
    <text evidence="7">Releases the N-terminal proline from various substrates.</text>
</comment>
<keyword evidence="5 7" id="KW-0378">Hydrolase</keyword>
<evidence type="ECO:0000256" key="3">
    <source>
        <dbReference type="ARBA" id="ARBA00012568"/>
    </source>
</evidence>
<evidence type="ECO:0000256" key="1">
    <source>
        <dbReference type="ARBA" id="ARBA00001585"/>
    </source>
</evidence>
<reference evidence="9 10" key="1">
    <citation type="journal article" date="2022" name="Genome Biol. Evol.">
        <title>Host diet, physiology and behaviors set the stage for Lachnospiraceae cladogenesis.</title>
        <authorList>
            <person name="Vera-Ponce De Leon A."/>
            <person name="Schneider M."/>
            <person name="Jahnes B.C."/>
            <person name="Sadowski V."/>
            <person name="Camuy-Velez L.A."/>
            <person name="Duan J."/>
            <person name="Sabree Z.L."/>
        </authorList>
    </citation>
    <scope>NUCLEOTIDE SEQUENCE [LARGE SCALE GENOMIC DNA]</scope>
    <source>
        <strain evidence="9 10">PAL227</strain>
    </source>
</reference>
<dbReference type="NCBIfam" id="TIGR01250">
    <property type="entry name" value="pro_imino_pep_2"/>
    <property type="match status" value="1"/>
</dbReference>
<evidence type="ECO:0000256" key="2">
    <source>
        <dbReference type="ARBA" id="ARBA00010088"/>
    </source>
</evidence>
<dbReference type="RefSeq" id="WP_262067774.1">
    <property type="nucleotide sequence ID" value="NZ_JAMXOC010000001.1"/>
</dbReference>
<proteinExistence type="inferred from homology"/>
<dbReference type="GO" id="GO:0016787">
    <property type="term" value="F:hydrolase activity"/>
    <property type="evidence" value="ECO:0007669"/>
    <property type="project" value="UniProtKB-KW"/>
</dbReference>
<organism evidence="9 10">
    <name type="scientific">Ohessyouella blattaphilus</name>
    <dbReference type="NCBI Taxonomy" id="2949333"/>
    <lineage>
        <taxon>Bacteria</taxon>
        <taxon>Bacillati</taxon>
        <taxon>Bacillota</taxon>
        <taxon>Clostridia</taxon>
        <taxon>Lachnospirales</taxon>
        <taxon>Lachnospiraceae</taxon>
        <taxon>Ohessyouella</taxon>
    </lineage>
</organism>
<dbReference type="InterPro" id="IPR005945">
    <property type="entry name" value="Pro_imino_pep"/>
</dbReference>
<dbReference type="Pfam" id="PF00561">
    <property type="entry name" value="Abhydrolase_1"/>
    <property type="match status" value="1"/>
</dbReference>
<dbReference type="SUPFAM" id="SSF53474">
    <property type="entry name" value="alpha/beta-Hydrolases"/>
    <property type="match status" value="1"/>
</dbReference>
<dbReference type="InterPro" id="IPR000073">
    <property type="entry name" value="AB_hydrolase_1"/>
</dbReference>
<dbReference type="PANTHER" id="PTHR43798:SF5">
    <property type="entry name" value="MONOACYLGLYCEROL LIPASE ABHD6"/>
    <property type="match status" value="1"/>
</dbReference>
<dbReference type="Gene3D" id="3.40.50.1820">
    <property type="entry name" value="alpha/beta hydrolase"/>
    <property type="match status" value="1"/>
</dbReference>
<gene>
    <name evidence="9" type="ORF">NK118_01225</name>
</gene>
<dbReference type="InterPro" id="IPR002410">
    <property type="entry name" value="Peptidase_S33"/>
</dbReference>
<keyword evidence="7" id="KW-0031">Aminopeptidase</keyword>
<dbReference type="PANTHER" id="PTHR43798">
    <property type="entry name" value="MONOACYLGLYCEROL LIPASE"/>
    <property type="match status" value="1"/>
</dbReference>
<dbReference type="Proteomes" id="UP001523565">
    <property type="component" value="Unassembled WGS sequence"/>
</dbReference>
<dbReference type="NCBIfam" id="NF045945">
    <property type="entry name" value="ProImpepLactob"/>
    <property type="match status" value="1"/>
</dbReference>
<dbReference type="InterPro" id="IPR029058">
    <property type="entry name" value="AB_hydrolase_fold"/>
</dbReference>
<dbReference type="InterPro" id="IPR050266">
    <property type="entry name" value="AB_hydrolase_sf"/>
</dbReference>
<dbReference type="EC" id="3.4.11.5" evidence="3 7"/>
<evidence type="ECO:0000313" key="10">
    <source>
        <dbReference type="Proteomes" id="UP001523565"/>
    </source>
</evidence>
<protein>
    <recommendedName>
        <fullName evidence="4 7">Proline iminopeptidase</fullName>
        <shortName evidence="7">PIP</shortName>
        <ecNumber evidence="3 7">3.4.11.5</ecNumber>
    </recommendedName>
    <alternativeName>
        <fullName evidence="6 7">Prolyl aminopeptidase</fullName>
    </alternativeName>
</protein>
<keyword evidence="10" id="KW-1185">Reference proteome</keyword>
<comment type="similarity">
    <text evidence="2 7">Belongs to the peptidase S33 family.</text>
</comment>
<evidence type="ECO:0000313" key="9">
    <source>
        <dbReference type="EMBL" id="MCP1108870.1"/>
    </source>
</evidence>
<evidence type="ECO:0000256" key="7">
    <source>
        <dbReference type="PIRNR" id="PIRNR005539"/>
    </source>
</evidence>
<accession>A0ABT1EDT9</accession>
<evidence type="ECO:0000259" key="8">
    <source>
        <dbReference type="Pfam" id="PF00561"/>
    </source>
</evidence>
<keyword evidence="7" id="KW-0645">Protease</keyword>
<evidence type="ECO:0000256" key="6">
    <source>
        <dbReference type="ARBA" id="ARBA00029605"/>
    </source>
</evidence>
<comment type="catalytic activity">
    <reaction evidence="1 7">
        <text>Release of N-terminal proline from a peptide.</text>
        <dbReference type="EC" id="3.4.11.5"/>
    </reaction>
</comment>
<evidence type="ECO:0000256" key="5">
    <source>
        <dbReference type="ARBA" id="ARBA00022801"/>
    </source>
</evidence>
<feature type="domain" description="AB hydrolase-1" evidence="8">
    <location>
        <begin position="28"/>
        <end position="277"/>
    </location>
</feature>
<name>A0ABT1EDT9_9FIRM</name>
<comment type="caution">
    <text evidence="9">The sequence shown here is derived from an EMBL/GenBank/DDBJ whole genome shotgun (WGS) entry which is preliminary data.</text>
</comment>
<dbReference type="PIRSF" id="PIRSF005539">
    <property type="entry name" value="Pept_S33_TRI_F1"/>
    <property type="match status" value="1"/>
</dbReference>